<name>A0A1V1PA62_9BACT</name>
<dbReference type="AlphaFoldDB" id="A0A1V1PA62"/>
<comment type="caution">
    <text evidence="5">The sequence shown here is derived from an EMBL/GenBank/DDBJ whole genome shotgun (WGS) entry which is preliminary data.</text>
</comment>
<proteinExistence type="predicted"/>
<protein>
    <submittedName>
        <fullName evidence="5">Nitroreductase</fullName>
    </submittedName>
</protein>
<dbReference type="InterPro" id="IPR050627">
    <property type="entry name" value="Nitroreductase/BluB"/>
</dbReference>
<evidence type="ECO:0000313" key="5">
    <source>
        <dbReference type="EMBL" id="ETR71777.1"/>
    </source>
</evidence>
<dbReference type="InterPro" id="IPR029479">
    <property type="entry name" value="Nitroreductase"/>
</dbReference>
<evidence type="ECO:0000313" key="6">
    <source>
        <dbReference type="Proteomes" id="UP000189670"/>
    </source>
</evidence>
<dbReference type="PANTHER" id="PTHR23026:SF90">
    <property type="entry name" value="IODOTYROSINE DEIODINASE 1"/>
    <property type="match status" value="1"/>
</dbReference>
<organism evidence="5 6">
    <name type="scientific">Candidatus Magnetoglobus multicellularis str. Araruama</name>
    <dbReference type="NCBI Taxonomy" id="890399"/>
    <lineage>
        <taxon>Bacteria</taxon>
        <taxon>Pseudomonadati</taxon>
        <taxon>Thermodesulfobacteriota</taxon>
        <taxon>Desulfobacteria</taxon>
        <taxon>Desulfobacterales</taxon>
        <taxon>Desulfobacteraceae</taxon>
        <taxon>Candidatus Magnetoglobus</taxon>
    </lineage>
</organism>
<evidence type="ECO:0000256" key="2">
    <source>
        <dbReference type="ARBA" id="ARBA00022643"/>
    </source>
</evidence>
<gene>
    <name evidence="5" type="ORF">OMM_02231</name>
</gene>
<evidence type="ECO:0000259" key="4">
    <source>
        <dbReference type="Pfam" id="PF00881"/>
    </source>
</evidence>
<dbReference type="Gene3D" id="3.40.109.10">
    <property type="entry name" value="NADH Oxidase"/>
    <property type="match status" value="1"/>
</dbReference>
<feature type="domain" description="Nitroreductase" evidence="4">
    <location>
        <begin position="9"/>
        <end position="189"/>
    </location>
</feature>
<dbReference type="SUPFAM" id="SSF55469">
    <property type="entry name" value="FMN-dependent nitroreductase-like"/>
    <property type="match status" value="1"/>
</dbReference>
<keyword evidence="2" id="KW-0288">FMN</keyword>
<dbReference type="GO" id="GO:0016491">
    <property type="term" value="F:oxidoreductase activity"/>
    <property type="evidence" value="ECO:0007669"/>
    <property type="project" value="UniProtKB-KW"/>
</dbReference>
<dbReference type="EMBL" id="ATBP01000223">
    <property type="protein sequence ID" value="ETR71777.1"/>
    <property type="molecule type" value="Genomic_DNA"/>
</dbReference>
<evidence type="ECO:0000256" key="1">
    <source>
        <dbReference type="ARBA" id="ARBA00022630"/>
    </source>
</evidence>
<keyword evidence="3" id="KW-0560">Oxidoreductase</keyword>
<dbReference type="PANTHER" id="PTHR23026">
    <property type="entry name" value="NADPH NITROREDUCTASE"/>
    <property type="match status" value="1"/>
</dbReference>
<dbReference type="Pfam" id="PF00881">
    <property type="entry name" value="Nitroreductase"/>
    <property type="match status" value="1"/>
</dbReference>
<sequence>MNHYFDELINKRRSIRKYQSNPPPDEWIGHLINCASQAPSASNRQPVRFVRIVSDPKKQLIRNTIRIARDHLLSRIEMQGLTNKLKNKVNAYYRYSDFMFDAPWLFAVGADKTDTNDFNRSLISAGLSGNFELNSDDISIGMALQSFLLKATELGLGACVLTGPLIFVPDICKMPDFSNISLKCFIAVGFPDETPEAPPQIKVLDIYSEI</sequence>
<dbReference type="Proteomes" id="UP000189670">
    <property type="component" value="Unassembled WGS sequence"/>
</dbReference>
<keyword evidence="1" id="KW-0285">Flavoprotein</keyword>
<accession>A0A1V1PA62</accession>
<dbReference type="InterPro" id="IPR000415">
    <property type="entry name" value="Nitroreductase-like"/>
</dbReference>
<reference evidence="6" key="1">
    <citation type="submission" date="2012-11" db="EMBL/GenBank/DDBJ databases">
        <authorList>
            <person name="Lucero-Rivera Y.E."/>
            <person name="Tovar-Ramirez D."/>
        </authorList>
    </citation>
    <scope>NUCLEOTIDE SEQUENCE [LARGE SCALE GENOMIC DNA]</scope>
    <source>
        <strain evidence="6">Araruama</strain>
    </source>
</reference>
<evidence type="ECO:0000256" key="3">
    <source>
        <dbReference type="ARBA" id="ARBA00023002"/>
    </source>
</evidence>